<comment type="similarity">
    <text evidence="1">Belongs to the sigma-70 factor family. ECF subfamily.</text>
</comment>
<evidence type="ECO:0000256" key="4">
    <source>
        <dbReference type="ARBA" id="ARBA00023082"/>
    </source>
</evidence>
<dbReference type="Pfam" id="PF08281">
    <property type="entry name" value="Sigma70_r4_2"/>
    <property type="match status" value="1"/>
</dbReference>
<evidence type="ECO:0000259" key="7">
    <source>
        <dbReference type="Pfam" id="PF04542"/>
    </source>
</evidence>
<dbReference type="GO" id="GO:0016987">
    <property type="term" value="F:sigma factor activity"/>
    <property type="evidence" value="ECO:0007669"/>
    <property type="project" value="UniProtKB-KW"/>
</dbReference>
<proteinExistence type="inferred from homology"/>
<organism evidence="9 10">
    <name type="scientific">Kibdelosporangium phytohabitans</name>
    <dbReference type="NCBI Taxonomy" id="860235"/>
    <lineage>
        <taxon>Bacteria</taxon>
        <taxon>Bacillati</taxon>
        <taxon>Actinomycetota</taxon>
        <taxon>Actinomycetes</taxon>
        <taxon>Pseudonocardiales</taxon>
        <taxon>Pseudonocardiaceae</taxon>
        <taxon>Kibdelosporangium</taxon>
    </lineage>
</organism>
<dbReference type="AlphaFoldDB" id="A0A0N9HY23"/>
<dbReference type="SUPFAM" id="SSF88946">
    <property type="entry name" value="Sigma2 domain of RNA polymerase sigma factors"/>
    <property type="match status" value="1"/>
</dbReference>
<dbReference type="Pfam" id="PF04542">
    <property type="entry name" value="Sigma70_r2"/>
    <property type="match status" value="1"/>
</dbReference>
<gene>
    <name evidence="9" type="ORF">AOZ06_09640</name>
</gene>
<evidence type="ECO:0000256" key="3">
    <source>
        <dbReference type="ARBA" id="ARBA00023015"/>
    </source>
</evidence>
<feature type="domain" description="RNA polymerase sigma-70 region 2" evidence="7">
    <location>
        <begin position="31"/>
        <end position="90"/>
    </location>
</feature>
<dbReference type="InterPro" id="IPR036388">
    <property type="entry name" value="WH-like_DNA-bd_sf"/>
</dbReference>
<comment type="function">
    <text evidence="6">Sigma factors are initiation factors that promote the attachment of RNA polymerase to specific initiation sites and are then released. Sigma-S contributes to the protection against external stress, thus playing a role in cellular fitness and survival.</text>
</comment>
<dbReference type="EMBL" id="CP012752">
    <property type="protein sequence ID" value="ALG07150.1"/>
    <property type="molecule type" value="Genomic_DNA"/>
</dbReference>
<name>A0A0N9HY23_9PSEU</name>
<evidence type="ECO:0000313" key="9">
    <source>
        <dbReference type="EMBL" id="ALG07150.1"/>
    </source>
</evidence>
<dbReference type="STRING" id="860235.AOZ06_09640"/>
<dbReference type="Proteomes" id="UP000063699">
    <property type="component" value="Chromosome"/>
</dbReference>
<evidence type="ECO:0000256" key="2">
    <source>
        <dbReference type="ARBA" id="ARBA00021245"/>
    </source>
</evidence>
<keyword evidence="10" id="KW-1185">Reference proteome</keyword>
<reference evidence="9 10" key="1">
    <citation type="submission" date="2015-07" db="EMBL/GenBank/DDBJ databases">
        <title>Genome sequencing of Kibdelosporangium phytohabitans.</title>
        <authorList>
            <person name="Qin S."/>
            <person name="Xing K."/>
        </authorList>
    </citation>
    <scope>NUCLEOTIDE SEQUENCE [LARGE SCALE GENOMIC DNA]</scope>
    <source>
        <strain evidence="9 10">KLBMP1111</strain>
    </source>
</reference>
<dbReference type="GO" id="GO:0006352">
    <property type="term" value="P:DNA-templated transcription initiation"/>
    <property type="evidence" value="ECO:0007669"/>
    <property type="project" value="InterPro"/>
</dbReference>
<dbReference type="InterPro" id="IPR016032">
    <property type="entry name" value="Sig_transdc_resp-reg_C-effctor"/>
</dbReference>
<evidence type="ECO:0000256" key="6">
    <source>
        <dbReference type="ARBA" id="ARBA00024701"/>
    </source>
</evidence>
<dbReference type="KEGG" id="kphy:AOZ06_09640"/>
<dbReference type="GO" id="GO:0003677">
    <property type="term" value="F:DNA binding"/>
    <property type="evidence" value="ECO:0007669"/>
    <property type="project" value="InterPro"/>
</dbReference>
<dbReference type="InterPro" id="IPR013325">
    <property type="entry name" value="RNA_pol_sigma_r2"/>
</dbReference>
<keyword evidence="3" id="KW-0805">Transcription regulation</keyword>
<dbReference type="InterPro" id="IPR007627">
    <property type="entry name" value="RNA_pol_sigma70_r2"/>
</dbReference>
<feature type="domain" description="RNA polymerase sigma factor 70 region 4 type 2" evidence="8">
    <location>
        <begin position="126"/>
        <end position="171"/>
    </location>
</feature>
<sequence>MRGEPIGGVVMPVPDASTRTDDYWQECIRIRPTLVRIAARRCAAPVDPDDIVNEALIRGAEFNDLDMSRIEQFLVSTVTRLCADEIRRRTVATRMANHPRLVPPSAEDPAEFACDKAEARWLAIRILALPRRDRALVDMLADGMGHSEIARELGTTTQGAHSALYRLRKRIGAHRPIG</sequence>
<evidence type="ECO:0000259" key="8">
    <source>
        <dbReference type="Pfam" id="PF08281"/>
    </source>
</evidence>
<dbReference type="SUPFAM" id="SSF46894">
    <property type="entry name" value="C-terminal effector domain of the bipartite response regulators"/>
    <property type="match status" value="1"/>
</dbReference>
<accession>A0A0N9HY23</accession>
<keyword evidence="5" id="KW-0804">Transcription</keyword>
<protein>
    <recommendedName>
        <fullName evidence="2">RNA polymerase sigma factor SigS</fullName>
    </recommendedName>
</protein>
<evidence type="ECO:0000256" key="5">
    <source>
        <dbReference type="ARBA" id="ARBA00023163"/>
    </source>
</evidence>
<dbReference type="Gene3D" id="1.10.1740.10">
    <property type="match status" value="1"/>
</dbReference>
<dbReference type="InterPro" id="IPR013249">
    <property type="entry name" value="RNA_pol_sigma70_r4_t2"/>
</dbReference>
<evidence type="ECO:0000313" key="10">
    <source>
        <dbReference type="Proteomes" id="UP000063699"/>
    </source>
</evidence>
<keyword evidence="4" id="KW-0731">Sigma factor</keyword>
<evidence type="ECO:0000256" key="1">
    <source>
        <dbReference type="ARBA" id="ARBA00010641"/>
    </source>
</evidence>
<dbReference type="Gene3D" id="1.10.10.10">
    <property type="entry name" value="Winged helix-like DNA-binding domain superfamily/Winged helix DNA-binding domain"/>
    <property type="match status" value="1"/>
</dbReference>